<keyword evidence="3" id="KW-1185">Reference proteome</keyword>
<dbReference type="InterPro" id="IPR013708">
    <property type="entry name" value="Shikimate_DH-bd_N"/>
</dbReference>
<dbReference type="OrthoDB" id="204377at2759"/>
<comment type="caution">
    <text evidence="2">The sequence shown here is derived from an EMBL/GenBank/DDBJ whole genome shotgun (WGS) entry which is preliminary data.</text>
</comment>
<dbReference type="GO" id="GO:0009423">
    <property type="term" value="P:chorismate biosynthetic process"/>
    <property type="evidence" value="ECO:0007669"/>
    <property type="project" value="TreeGrafter"/>
</dbReference>
<dbReference type="Gene3D" id="3.40.50.10860">
    <property type="entry name" value="Leucine Dehydrogenase, chain A, domain 1"/>
    <property type="match status" value="1"/>
</dbReference>
<dbReference type="Pfam" id="PF08501">
    <property type="entry name" value="Shikimate_dh_N"/>
    <property type="match status" value="1"/>
</dbReference>
<protein>
    <recommendedName>
        <fullName evidence="1">Shikimate dehydrogenase substrate binding N-terminal domain-containing protein</fullName>
    </recommendedName>
</protein>
<reference evidence="2 3" key="1">
    <citation type="journal article" date="2020" name="ISME J.">
        <title>Uncovering the hidden diversity of litter-decomposition mechanisms in mushroom-forming fungi.</title>
        <authorList>
            <person name="Floudas D."/>
            <person name="Bentzer J."/>
            <person name="Ahren D."/>
            <person name="Johansson T."/>
            <person name="Persson P."/>
            <person name="Tunlid A."/>
        </authorList>
    </citation>
    <scope>NUCLEOTIDE SEQUENCE [LARGE SCALE GENOMIC DNA]</scope>
    <source>
        <strain evidence="2 3">CBS 661.87</strain>
    </source>
</reference>
<dbReference type="SUPFAM" id="SSF53223">
    <property type="entry name" value="Aminoacid dehydrogenase-like, N-terminal domain"/>
    <property type="match status" value="1"/>
</dbReference>
<organism evidence="2 3">
    <name type="scientific">Tricholomella constricta</name>
    <dbReference type="NCBI Taxonomy" id="117010"/>
    <lineage>
        <taxon>Eukaryota</taxon>
        <taxon>Fungi</taxon>
        <taxon>Dikarya</taxon>
        <taxon>Basidiomycota</taxon>
        <taxon>Agaricomycotina</taxon>
        <taxon>Agaricomycetes</taxon>
        <taxon>Agaricomycetidae</taxon>
        <taxon>Agaricales</taxon>
        <taxon>Tricholomatineae</taxon>
        <taxon>Lyophyllaceae</taxon>
        <taxon>Tricholomella</taxon>
    </lineage>
</organism>
<dbReference type="InterPro" id="IPR036291">
    <property type="entry name" value="NAD(P)-bd_dom_sf"/>
</dbReference>
<dbReference type="AlphaFoldDB" id="A0A8H5M788"/>
<accession>A0A8H5M788</accession>
<evidence type="ECO:0000313" key="2">
    <source>
        <dbReference type="EMBL" id="KAF5383256.1"/>
    </source>
</evidence>
<dbReference type="Gene3D" id="3.40.50.720">
    <property type="entry name" value="NAD(P)-binding Rossmann-like Domain"/>
    <property type="match status" value="1"/>
</dbReference>
<proteinExistence type="predicted"/>
<feature type="domain" description="Shikimate dehydrogenase substrate binding N-terminal" evidence="1">
    <location>
        <begin position="15"/>
        <end position="99"/>
    </location>
</feature>
<name>A0A8H5M788_9AGAR</name>
<sequence>MNPLKAPPEGKIFYLFGYPVAHSAAPALHNLCFANWSQQTPLNTYEIWSTSKVTDAVIQTLSRDDCGGSAVTMPIKAAIIPFLDEVSPESRITGACNTIVKVPTNSGYKLVGQNTDILGVRNALLRALRSQFPRMEIPSEASYPSYLGAGGVIIGGGATSRSSAHALTLLGLTPLFLVNRDRAEVRAVQESLPHLDIIHLQSPDDVETYLGQPDSVKVLMVVGAIPSTPPATPQERLVYSIVSTVLTIPYLKPEAPSEGLPIPERRIFLEMAVQTMLALLAQPWRMDGMVSMVSRHVPRSRTSNFVNSVYYKAMIEQGLAQQRMWYMSSPTLQVGSDERIFGPELEQSVRELCENMGDVVVSGEEVDKAMGKDSATQPYARRSAL</sequence>
<dbReference type="InterPro" id="IPR022893">
    <property type="entry name" value="Shikimate_DH_fam"/>
</dbReference>
<dbReference type="GO" id="GO:0004764">
    <property type="term" value="F:shikimate 3-dehydrogenase (NADP+) activity"/>
    <property type="evidence" value="ECO:0007669"/>
    <property type="project" value="InterPro"/>
</dbReference>
<dbReference type="SUPFAM" id="SSF51735">
    <property type="entry name" value="NAD(P)-binding Rossmann-fold domains"/>
    <property type="match status" value="1"/>
</dbReference>
<evidence type="ECO:0000313" key="3">
    <source>
        <dbReference type="Proteomes" id="UP000565441"/>
    </source>
</evidence>
<dbReference type="InterPro" id="IPR046346">
    <property type="entry name" value="Aminoacid_DH-like_N_sf"/>
</dbReference>
<gene>
    <name evidence="2" type="ORF">D9615_004904</name>
</gene>
<dbReference type="PANTHER" id="PTHR21089">
    <property type="entry name" value="SHIKIMATE DEHYDROGENASE"/>
    <property type="match status" value="1"/>
</dbReference>
<evidence type="ECO:0000259" key="1">
    <source>
        <dbReference type="Pfam" id="PF08501"/>
    </source>
</evidence>
<dbReference type="EMBL" id="JAACJP010000007">
    <property type="protein sequence ID" value="KAF5383256.1"/>
    <property type="molecule type" value="Genomic_DNA"/>
</dbReference>
<dbReference type="Proteomes" id="UP000565441">
    <property type="component" value="Unassembled WGS sequence"/>
</dbReference>
<dbReference type="PANTHER" id="PTHR21089:SF1">
    <property type="entry name" value="BIFUNCTIONAL 3-DEHYDROQUINATE DEHYDRATASE_SHIKIMATE DEHYDROGENASE, CHLOROPLASTIC"/>
    <property type="match status" value="1"/>
</dbReference>
<dbReference type="GO" id="GO:0019632">
    <property type="term" value="P:shikimate metabolic process"/>
    <property type="evidence" value="ECO:0007669"/>
    <property type="project" value="TreeGrafter"/>
</dbReference>